<dbReference type="Gene3D" id="3.90.20.20">
    <property type="match status" value="1"/>
</dbReference>
<evidence type="ECO:0000256" key="12">
    <source>
        <dbReference type="RuleBase" id="RU004478"/>
    </source>
</evidence>
<dbReference type="GO" id="GO:0000774">
    <property type="term" value="F:adenyl-nucleotide exchange factor activity"/>
    <property type="evidence" value="ECO:0007669"/>
    <property type="project" value="InterPro"/>
</dbReference>
<dbReference type="Proteomes" id="UP001204562">
    <property type="component" value="Unassembled WGS sequence"/>
</dbReference>
<comment type="caution">
    <text evidence="14">The sequence shown here is derived from an EMBL/GenBank/DDBJ whole genome shotgun (WGS) entry which is preliminary data.</text>
</comment>
<dbReference type="SUPFAM" id="SSF51064">
    <property type="entry name" value="Head domain of nucleotide exchange factor GrpE"/>
    <property type="match status" value="1"/>
</dbReference>
<dbReference type="GO" id="GO:0051087">
    <property type="term" value="F:protein-folding chaperone binding"/>
    <property type="evidence" value="ECO:0007669"/>
    <property type="project" value="InterPro"/>
</dbReference>
<dbReference type="SUPFAM" id="SSF58014">
    <property type="entry name" value="Coiled-coil domain of nucleotide exchange factor GrpE"/>
    <property type="match status" value="1"/>
</dbReference>
<feature type="compositionally biased region" description="Basic and acidic residues" evidence="13">
    <location>
        <begin position="1"/>
        <end position="10"/>
    </location>
</feature>
<dbReference type="InterPro" id="IPR013805">
    <property type="entry name" value="GrpE_CC"/>
</dbReference>
<reference evidence="14" key="1">
    <citation type="submission" date="2022-06" db="EMBL/GenBank/DDBJ databases">
        <title>Isolation of gut microbiota from human fecal samples.</title>
        <authorList>
            <person name="Pamer E.G."/>
            <person name="Barat B."/>
            <person name="Waligurski E."/>
            <person name="Medina S."/>
            <person name="Paddock L."/>
            <person name="Mostad J."/>
        </authorList>
    </citation>
    <scope>NUCLEOTIDE SEQUENCE</scope>
    <source>
        <strain evidence="14">DFI.9.91</strain>
    </source>
</reference>
<dbReference type="PANTHER" id="PTHR21237:SF23">
    <property type="entry name" value="GRPE PROTEIN HOMOLOG, MITOCHONDRIAL"/>
    <property type="match status" value="1"/>
</dbReference>
<keyword evidence="6 10" id="KW-0143">Chaperone</keyword>
<dbReference type="PANTHER" id="PTHR21237">
    <property type="entry name" value="GRPE PROTEIN"/>
    <property type="match status" value="1"/>
</dbReference>
<gene>
    <name evidence="10 14" type="primary">grpE</name>
    <name evidence="14" type="ORF">NE579_00585</name>
</gene>
<dbReference type="AlphaFoldDB" id="A0AAW5JGM7"/>
<dbReference type="CDD" id="cd00446">
    <property type="entry name" value="GrpE"/>
    <property type="match status" value="1"/>
</dbReference>
<dbReference type="InterPro" id="IPR000740">
    <property type="entry name" value="GrpE"/>
</dbReference>
<evidence type="ECO:0000256" key="9">
    <source>
        <dbReference type="ARBA" id="ARBA00076414"/>
    </source>
</evidence>
<comment type="function">
    <text evidence="7 10 11">Participates actively in the response to hyperosmotic and heat shock by preventing the aggregation of stress-denatured proteins, in association with DnaK and GrpE. It is the nucleotide exchange factor for DnaK and may function as a thermosensor. Unfolded proteins bind initially to DnaJ; upon interaction with the DnaJ-bound protein, DnaK hydrolyzes its bound ATP, resulting in the formation of a stable complex. GrpE releases ADP from DnaK; ATP binding to DnaK triggers the release of the substrate protein, thus completing the reaction cycle. Several rounds of ATP-dependent interactions between DnaJ, DnaK and GrpE are required for fully efficient folding.</text>
</comment>
<evidence type="ECO:0000256" key="11">
    <source>
        <dbReference type="RuleBase" id="RU000639"/>
    </source>
</evidence>
<accession>A0AAW5JGM7</accession>
<evidence type="ECO:0000256" key="5">
    <source>
        <dbReference type="ARBA" id="ARBA00023016"/>
    </source>
</evidence>
<dbReference type="GO" id="GO:0006457">
    <property type="term" value="P:protein folding"/>
    <property type="evidence" value="ECO:0007669"/>
    <property type="project" value="InterPro"/>
</dbReference>
<dbReference type="GO" id="GO:0005737">
    <property type="term" value="C:cytoplasm"/>
    <property type="evidence" value="ECO:0007669"/>
    <property type="project" value="UniProtKB-SubCell"/>
</dbReference>
<dbReference type="EMBL" id="JANFYS010000001">
    <property type="protein sequence ID" value="MCQ4768962.1"/>
    <property type="molecule type" value="Genomic_DNA"/>
</dbReference>
<comment type="similarity">
    <text evidence="2 10 12">Belongs to the GrpE family.</text>
</comment>
<comment type="subcellular location">
    <subcellularLocation>
        <location evidence="1 10">Cytoplasm</location>
    </subcellularLocation>
</comment>
<dbReference type="RefSeq" id="WP_050616928.1">
    <property type="nucleotide sequence ID" value="NZ_JALEQM010000027.1"/>
</dbReference>
<name>A0AAW5JGM7_9FIRM</name>
<evidence type="ECO:0000256" key="6">
    <source>
        <dbReference type="ARBA" id="ARBA00023186"/>
    </source>
</evidence>
<evidence type="ECO:0000256" key="3">
    <source>
        <dbReference type="ARBA" id="ARBA00011738"/>
    </source>
</evidence>
<comment type="subunit">
    <text evidence="3 10">Homodimer.</text>
</comment>
<organism evidence="14 15">
    <name type="scientific">Intestinimonas massiliensis</name>
    <name type="common">ex Afouda et al. 2020</name>
    <dbReference type="NCBI Taxonomy" id="1673721"/>
    <lineage>
        <taxon>Bacteria</taxon>
        <taxon>Bacillati</taxon>
        <taxon>Bacillota</taxon>
        <taxon>Clostridia</taxon>
        <taxon>Eubacteriales</taxon>
        <taxon>Intestinimonas</taxon>
    </lineage>
</organism>
<sequence length="188" mass="20905">MSKREKDQEQKAAQAASEHAESAEVPEDIVPEEPAAGTQDPLPEELEHLKASLSAKEEQYLRLAAEYDNFRKRSQKEKESIYADAKADALTAFLPVYDNLERALKQETADEAFKKGVEMTMTQLREILTKLGISEIPALGESFDPNLHNAVMHVEDEAAGENTIVDVFQAGFKLGDKVIRFAMVKVAN</sequence>
<dbReference type="NCBIfam" id="NF010738">
    <property type="entry name" value="PRK14140.1"/>
    <property type="match status" value="1"/>
</dbReference>
<dbReference type="FunFam" id="2.30.22.10:FF:000001">
    <property type="entry name" value="Protein GrpE"/>
    <property type="match status" value="1"/>
</dbReference>
<evidence type="ECO:0000256" key="2">
    <source>
        <dbReference type="ARBA" id="ARBA00009054"/>
    </source>
</evidence>
<evidence type="ECO:0000256" key="4">
    <source>
        <dbReference type="ARBA" id="ARBA00022490"/>
    </source>
</evidence>
<evidence type="ECO:0000313" key="15">
    <source>
        <dbReference type="Proteomes" id="UP001204562"/>
    </source>
</evidence>
<evidence type="ECO:0000313" key="14">
    <source>
        <dbReference type="EMBL" id="MCQ4768962.1"/>
    </source>
</evidence>
<evidence type="ECO:0000256" key="10">
    <source>
        <dbReference type="HAMAP-Rule" id="MF_01151"/>
    </source>
</evidence>
<dbReference type="HAMAP" id="MF_01151">
    <property type="entry name" value="GrpE"/>
    <property type="match status" value="1"/>
</dbReference>
<evidence type="ECO:0000256" key="7">
    <source>
        <dbReference type="ARBA" id="ARBA00053401"/>
    </source>
</evidence>
<protein>
    <recommendedName>
        <fullName evidence="8 10">Protein GrpE</fullName>
    </recommendedName>
    <alternativeName>
        <fullName evidence="9 10">HSP-70 cofactor</fullName>
    </alternativeName>
</protein>
<dbReference type="NCBIfam" id="NF010757">
    <property type="entry name" value="PRK14160.1"/>
    <property type="match status" value="1"/>
</dbReference>
<dbReference type="PRINTS" id="PR00773">
    <property type="entry name" value="GRPEPROTEIN"/>
</dbReference>
<proteinExistence type="inferred from homology"/>
<evidence type="ECO:0000256" key="13">
    <source>
        <dbReference type="SAM" id="MobiDB-lite"/>
    </source>
</evidence>
<dbReference type="InterPro" id="IPR009012">
    <property type="entry name" value="GrpE_head"/>
</dbReference>
<dbReference type="GO" id="GO:0051082">
    <property type="term" value="F:unfolded protein binding"/>
    <property type="evidence" value="ECO:0007669"/>
    <property type="project" value="TreeGrafter"/>
</dbReference>
<keyword evidence="4 10" id="KW-0963">Cytoplasm</keyword>
<evidence type="ECO:0000256" key="8">
    <source>
        <dbReference type="ARBA" id="ARBA00072274"/>
    </source>
</evidence>
<feature type="region of interest" description="Disordered" evidence="13">
    <location>
        <begin position="1"/>
        <end position="51"/>
    </location>
</feature>
<dbReference type="Pfam" id="PF01025">
    <property type="entry name" value="GrpE"/>
    <property type="match status" value="1"/>
</dbReference>
<dbReference type="PROSITE" id="PS01071">
    <property type="entry name" value="GRPE"/>
    <property type="match status" value="1"/>
</dbReference>
<evidence type="ECO:0000256" key="1">
    <source>
        <dbReference type="ARBA" id="ARBA00004496"/>
    </source>
</evidence>
<keyword evidence="5 10" id="KW-0346">Stress response</keyword>
<dbReference type="Gene3D" id="2.30.22.10">
    <property type="entry name" value="Head domain of nucleotide exchange factor GrpE"/>
    <property type="match status" value="1"/>
</dbReference>
<dbReference type="GO" id="GO:0042803">
    <property type="term" value="F:protein homodimerization activity"/>
    <property type="evidence" value="ECO:0007669"/>
    <property type="project" value="InterPro"/>
</dbReference>